<organism evidence="2 3">
    <name type="scientific">Blyttiomyces helicus</name>
    <dbReference type="NCBI Taxonomy" id="388810"/>
    <lineage>
        <taxon>Eukaryota</taxon>
        <taxon>Fungi</taxon>
        <taxon>Fungi incertae sedis</taxon>
        <taxon>Chytridiomycota</taxon>
        <taxon>Chytridiomycota incertae sedis</taxon>
        <taxon>Chytridiomycetes</taxon>
        <taxon>Chytridiomycetes incertae sedis</taxon>
        <taxon>Blyttiomyces</taxon>
    </lineage>
</organism>
<evidence type="ECO:0000313" key="2">
    <source>
        <dbReference type="EMBL" id="RKO85666.1"/>
    </source>
</evidence>
<feature type="region of interest" description="Disordered" evidence="1">
    <location>
        <begin position="133"/>
        <end position="153"/>
    </location>
</feature>
<dbReference type="Proteomes" id="UP000269721">
    <property type="component" value="Unassembled WGS sequence"/>
</dbReference>
<sequence length="153" mass="16966">MGGRRDQGCGREQGHRTADERGGSARKEGRCGESLVYGNTSLHRGRCLELNEQDVDAFLSQGFWSKDITQVVENGHGRSTILPLPLPLRPSVWSSRSRHGTHSKASTHFKTRERIPEIQEHLRLLFIAKKQVAGKGTQRTMTGPPGDDGVEPQ</sequence>
<dbReference type="AlphaFoldDB" id="A0A4P9W6C1"/>
<reference evidence="3" key="1">
    <citation type="journal article" date="2018" name="Nat. Microbiol.">
        <title>Leveraging single-cell genomics to expand the fungal tree of life.</title>
        <authorList>
            <person name="Ahrendt S.R."/>
            <person name="Quandt C.A."/>
            <person name="Ciobanu D."/>
            <person name="Clum A."/>
            <person name="Salamov A."/>
            <person name="Andreopoulos B."/>
            <person name="Cheng J.F."/>
            <person name="Woyke T."/>
            <person name="Pelin A."/>
            <person name="Henrissat B."/>
            <person name="Reynolds N.K."/>
            <person name="Benny G.L."/>
            <person name="Smith M.E."/>
            <person name="James T.Y."/>
            <person name="Grigoriev I.V."/>
        </authorList>
    </citation>
    <scope>NUCLEOTIDE SEQUENCE [LARGE SCALE GENOMIC DNA]</scope>
</reference>
<evidence type="ECO:0000313" key="3">
    <source>
        <dbReference type="Proteomes" id="UP000269721"/>
    </source>
</evidence>
<name>A0A4P9W6C1_9FUNG</name>
<protein>
    <submittedName>
        <fullName evidence="2">Uncharacterized protein</fullName>
    </submittedName>
</protein>
<accession>A0A4P9W6C1</accession>
<gene>
    <name evidence="2" type="ORF">BDK51DRAFT_26118</name>
</gene>
<feature type="region of interest" description="Disordered" evidence="1">
    <location>
        <begin position="1"/>
        <end position="32"/>
    </location>
</feature>
<proteinExistence type="predicted"/>
<feature type="compositionally biased region" description="Basic and acidic residues" evidence="1">
    <location>
        <begin position="1"/>
        <end position="31"/>
    </location>
</feature>
<evidence type="ECO:0000256" key="1">
    <source>
        <dbReference type="SAM" id="MobiDB-lite"/>
    </source>
</evidence>
<dbReference type="EMBL" id="KZ998867">
    <property type="protein sequence ID" value="RKO85666.1"/>
    <property type="molecule type" value="Genomic_DNA"/>
</dbReference>
<keyword evidence="3" id="KW-1185">Reference proteome</keyword>